<accession>A0AAE9VMB0</accession>
<organism evidence="1 2">
    <name type="scientific">Denitrificimonas caeni</name>
    <dbReference type="NCBI Taxonomy" id="521720"/>
    <lineage>
        <taxon>Bacteria</taxon>
        <taxon>Pseudomonadati</taxon>
        <taxon>Pseudomonadota</taxon>
        <taxon>Gammaproteobacteria</taxon>
        <taxon>Pseudomonadales</taxon>
        <taxon>Pseudomonadaceae</taxon>
        <taxon>Denitrificimonas</taxon>
    </lineage>
</organism>
<sequence>MMNRLLSRDAKTVDTDFSNFFNNAKSAERKKVFEKVLTGACRRQERVLAENSRSAHAYQ</sequence>
<proteinExistence type="predicted"/>
<evidence type="ECO:0000313" key="2">
    <source>
        <dbReference type="Proteomes" id="UP001212189"/>
    </source>
</evidence>
<dbReference type="Proteomes" id="UP001212189">
    <property type="component" value="Chromosome"/>
</dbReference>
<evidence type="ECO:0000313" key="1">
    <source>
        <dbReference type="EMBL" id="WBE24756.1"/>
    </source>
</evidence>
<protein>
    <submittedName>
        <fullName evidence="1">Uncharacterized protein</fullName>
    </submittedName>
</protein>
<dbReference type="KEGG" id="dce:O6P33_10330"/>
<name>A0AAE9VMB0_9GAMM</name>
<dbReference type="EMBL" id="CP114976">
    <property type="protein sequence ID" value="WBE24756.1"/>
    <property type="molecule type" value="Genomic_DNA"/>
</dbReference>
<dbReference type="AlphaFoldDB" id="A0AAE9VMB0"/>
<reference evidence="1 2" key="1">
    <citation type="submission" date="2022-12" db="EMBL/GenBank/DDBJ databases">
        <title>Coexistence and Characterization of a Novel Tigecycline Resistance gene tet(X) variant and blaNDM-1 in a Pseudomonas caeni Isolate of Chicken Origin.</title>
        <authorList>
            <person name="Lu X."/>
            <person name="Zhang L."/>
            <person name="Li R."/>
            <person name="Wang Z."/>
        </authorList>
    </citation>
    <scope>NUCLEOTIDE SEQUENCE [LARGE SCALE GENOMIC DNA]</scope>
    <source>
        <strain evidence="1 2">CE14</strain>
    </source>
</reference>
<gene>
    <name evidence="1" type="ORF">O6P33_10330</name>
</gene>
<keyword evidence="2" id="KW-1185">Reference proteome</keyword>
<dbReference type="RefSeq" id="WP_269817700.1">
    <property type="nucleotide sequence ID" value="NZ_CP114976.1"/>
</dbReference>